<dbReference type="PANTHER" id="PTHR33164:SF43">
    <property type="entry name" value="HTH-TYPE TRANSCRIPTIONAL REPRESSOR YETL"/>
    <property type="match status" value="1"/>
</dbReference>
<dbReference type="SUPFAM" id="SSF46785">
    <property type="entry name" value="Winged helix' DNA-binding domain"/>
    <property type="match status" value="1"/>
</dbReference>
<evidence type="ECO:0000259" key="2">
    <source>
        <dbReference type="PROSITE" id="PS50995"/>
    </source>
</evidence>
<dbReference type="PROSITE" id="PS50995">
    <property type="entry name" value="HTH_MARR_2"/>
    <property type="match status" value="1"/>
</dbReference>
<accession>A0A512DXW5</accession>
<protein>
    <recommendedName>
        <fullName evidence="2">HTH marR-type domain-containing protein</fullName>
    </recommendedName>
</protein>
<dbReference type="SMART" id="SM00347">
    <property type="entry name" value="HTH_MARR"/>
    <property type="match status" value="1"/>
</dbReference>
<dbReference type="PANTHER" id="PTHR33164">
    <property type="entry name" value="TRANSCRIPTIONAL REGULATOR, MARR FAMILY"/>
    <property type="match status" value="1"/>
</dbReference>
<dbReference type="EMBL" id="BJYZ01000027">
    <property type="protein sequence ID" value="GEO41286.1"/>
    <property type="molecule type" value="Genomic_DNA"/>
</dbReference>
<feature type="compositionally biased region" description="Basic and acidic residues" evidence="1">
    <location>
        <begin position="17"/>
        <end position="31"/>
    </location>
</feature>
<comment type="caution">
    <text evidence="3">The sequence shown here is derived from an EMBL/GenBank/DDBJ whole genome shotgun (WGS) entry which is preliminary data.</text>
</comment>
<dbReference type="PRINTS" id="PR00598">
    <property type="entry name" value="HTHMARR"/>
</dbReference>
<dbReference type="GO" id="GO:0003700">
    <property type="term" value="F:DNA-binding transcription factor activity"/>
    <property type="evidence" value="ECO:0007669"/>
    <property type="project" value="InterPro"/>
</dbReference>
<proteinExistence type="predicted"/>
<evidence type="ECO:0000313" key="3">
    <source>
        <dbReference type="EMBL" id="GEO41286.1"/>
    </source>
</evidence>
<feature type="compositionally biased region" description="Polar residues" evidence="1">
    <location>
        <begin position="1"/>
        <end position="15"/>
    </location>
</feature>
<dbReference type="GO" id="GO:0006950">
    <property type="term" value="P:response to stress"/>
    <property type="evidence" value="ECO:0007669"/>
    <property type="project" value="TreeGrafter"/>
</dbReference>
<dbReference type="InterPro" id="IPR036390">
    <property type="entry name" value="WH_DNA-bd_sf"/>
</dbReference>
<dbReference type="InterPro" id="IPR036388">
    <property type="entry name" value="WH-like_DNA-bd_sf"/>
</dbReference>
<sequence length="176" mass="19447">MPYRASSLTEGQTLPDTARETTLKRPRARDNRQPKLALGLLPDLIGYSLRKAQIAVFQNFQNAVAPHDITPGQFGVLILIRENVGLSQSELGSAVGIDRSTMVAVIDRLESRGWVVRAPSPNDRRSYALELSPAGTALVEDLIPRVRAHERTMAKDLNKQEQAILIDLLNRVSRAS</sequence>
<feature type="domain" description="HTH marR-type" evidence="2">
    <location>
        <begin position="42"/>
        <end position="174"/>
    </location>
</feature>
<dbReference type="InterPro" id="IPR039422">
    <property type="entry name" value="MarR/SlyA-like"/>
</dbReference>
<evidence type="ECO:0000256" key="1">
    <source>
        <dbReference type="SAM" id="MobiDB-lite"/>
    </source>
</evidence>
<reference evidence="3 4" key="1">
    <citation type="submission" date="2019-07" db="EMBL/GenBank/DDBJ databases">
        <title>Whole genome shotgun sequence of Skermanella aerolata NBRC 106429.</title>
        <authorList>
            <person name="Hosoyama A."/>
            <person name="Uohara A."/>
            <person name="Ohji S."/>
            <person name="Ichikawa N."/>
        </authorList>
    </citation>
    <scope>NUCLEOTIDE SEQUENCE [LARGE SCALE GENOMIC DNA]</scope>
    <source>
        <strain evidence="3 4">NBRC 106429</strain>
    </source>
</reference>
<dbReference type="Pfam" id="PF01047">
    <property type="entry name" value="MarR"/>
    <property type="match status" value="1"/>
</dbReference>
<dbReference type="InterPro" id="IPR000835">
    <property type="entry name" value="HTH_MarR-typ"/>
</dbReference>
<keyword evidence="4" id="KW-1185">Reference proteome</keyword>
<feature type="region of interest" description="Disordered" evidence="1">
    <location>
        <begin position="1"/>
        <end position="31"/>
    </location>
</feature>
<gene>
    <name evidence="3" type="ORF">SAE02_54340</name>
</gene>
<dbReference type="Gene3D" id="1.10.10.10">
    <property type="entry name" value="Winged helix-like DNA-binding domain superfamily/Winged helix DNA-binding domain"/>
    <property type="match status" value="1"/>
</dbReference>
<organism evidence="3 4">
    <name type="scientific">Skermanella aerolata</name>
    <dbReference type="NCBI Taxonomy" id="393310"/>
    <lineage>
        <taxon>Bacteria</taxon>
        <taxon>Pseudomonadati</taxon>
        <taxon>Pseudomonadota</taxon>
        <taxon>Alphaproteobacteria</taxon>
        <taxon>Rhodospirillales</taxon>
        <taxon>Azospirillaceae</taxon>
        <taxon>Skermanella</taxon>
    </lineage>
</organism>
<dbReference type="Proteomes" id="UP000321523">
    <property type="component" value="Unassembled WGS sequence"/>
</dbReference>
<name>A0A512DXW5_9PROT</name>
<dbReference type="AlphaFoldDB" id="A0A512DXW5"/>
<evidence type="ECO:0000313" key="4">
    <source>
        <dbReference type="Proteomes" id="UP000321523"/>
    </source>
</evidence>